<sequence length="74" mass="8738">MNAHYYCRYCGYKVGSIEGEEAQEMVLGNLTNEEQLEMTHFDENGNLFVKTICESCQDTLQHNPHYYEYDTFLQ</sequence>
<keyword evidence="2" id="KW-1185">Reference proteome</keyword>
<evidence type="ECO:0000313" key="2">
    <source>
        <dbReference type="Proteomes" id="UP001589609"/>
    </source>
</evidence>
<dbReference type="InterPro" id="IPR020115">
    <property type="entry name" value="Fin"/>
</dbReference>
<accession>A0ABV5WEG0</accession>
<comment type="caution">
    <text evidence="1">The sequence shown here is derived from an EMBL/GenBank/DDBJ whole genome shotgun (WGS) entry which is preliminary data.</text>
</comment>
<evidence type="ECO:0000313" key="1">
    <source>
        <dbReference type="EMBL" id="MFB9758756.1"/>
    </source>
</evidence>
<reference evidence="1 2" key="1">
    <citation type="submission" date="2024-09" db="EMBL/GenBank/DDBJ databases">
        <authorList>
            <person name="Sun Q."/>
            <person name="Mori K."/>
        </authorList>
    </citation>
    <scope>NUCLEOTIDE SEQUENCE [LARGE SCALE GENOMIC DNA]</scope>
    <source>
        <strain evidence="1 2">JCM 11201</strain>
    </source>
</reference>
<name>A0ABV5WEG0_9BACI</name>
<organism evidence="1 2">
    <name type="scientific">Ectobacillus funiculus</name>
    <dbReference type="NCBI Taxonomy" id="137993"/>
    <lineage>
        <taxon>Bacteria</taxon>
        <taxon>Bacillati</taxon>
        <taxon>Bacillota</taxon>
        <taxon>Bacilli</taxon>
        <taxon>Bacillales</taxon>
        <taxon>Bacillaceae</taxon>
        <taxon>Ectobacillus</taxon>
    </lineage>
</organism>
<dbReference type="RefSeq" id="WP_129730935.1">
    <property type="nucleotide sequence ID" value="NZ_JAPCYI010000001.1"/>
</dbReference>
<gene>
    <name evidence="1" type="ORF">ACFFMS_09685</name>
</gene>
<dbReference type="Proteomes" id="UP001589609">
    <property type="component" value="Unassembled WGS sequence"/>
</dbReference>
<protein>
    <submittedName>
        <fullName evidence="1">Anti-sigma-F factor Fin</fullName>
    </submittedName>
</protein>
<dbReference type="Pfam" id="PF10955">
    <property type="entry name" value="Fin"/>
    <property type="match status" value="1"/>
</dbReference>
<dbReference type="EMBL" id="JBHMAF010000039">
    <property type="protein sequence ID" value="MFB9758756.1"/>
    <property type="molecule type" value="Genomic_DNA"/>
</dbReference>
<proteinExistence type="predicted"/>